<accession>A0A538U5G2</accession>
<dbReference type="EMBL" id="VBPA01000150">
    <property type="protein sequence ID" value="TMQ71121.1"/>
    <property type="molecule type" value="Genomic_DNA"/>
</dbReference>
<evidence type="ECO:0000313" key="3">
    <source>
        <dbReference type="Proteomes" id="UP000319836"/>
    </source>
</evidence>
<reference evidence="2 3" key="1">
    <citation type="journal article" date="2019" name="Nat. Microbiol.">
        <title>Mediterranean grassland soil C-N compound turnover is dependent on rainfall and depth, and is mediated by genomically divergent microorganisms.</title>
        <authorList>
            <person name="Diamond S."/>
            <person name="Andeer P.F."/>
            <person name="Li Z."/>
            <person name="Crits-Christoph A."/>
            <person name="Burstein D."/>
            <person name="Anantharaman K."/>
            <person name="Lane K.R."/>
            <person name="Thomas B.C."/>
            <person name="Pan C."/>
            <person name="Northen T.R."/>
            <person name="Banfield J.F."/>
        </authorList>
    </citation>
    <scope>NUCLEOTIDE SEQUENCE [LARGE SCALE GENOMIC DNA]</scope>
    <source>
        <strain evidence="2">WS_10</strain>
    </source>
</reference>
<evidence type="ECO:0000313" key="2">
    <source>
        <dbReference type="EMBL" id="TMQ71121.1"/>
    </source>
</evidence>
<protein>
    <submittedName>
        <fullName evidence="2">Uncharacterized protein</fullName>
    </submittedName>
</protein>
<comment type="caution">
    <text evidence="2">The sequence shown here is derived from an EMBL/GenBank/DDBJ whole genome shotgun (WGS) entry which is preliminary data.</text>
</comment>
<dbReference type="Proteomes" id="UP000319836">
    <property type="component" value="Unassembled WGS sequence"/>
</dbReference>
<proteinExistence type="predicted"/>
<dbReference type="AlphaFoldDB" id="A0A538U5G2"/>
<dbReference type="PROSITE" id="PS51257">
    <property type="entry name" value="PROKAR_LIPOPROTEIN"/>
    <property type="match status" value="1"/>
</dbReference>
<feature type="region of interest" description="Disordered" evidence="1">
    <location>
        <begin position="70"/>
        <end position="89"/>
    </location>
</feature>
<organism evidence="2 3">
    <name type="scientific">Eiseniibacteriota bacterium</name>
    <dbReference type="NCBI Taxonomy" id="2212470"/>
    <lineage>
        <taxon>Bacteria</taxon>
        <taxon>Candidatus Eiseniibacteriota</taxon>
    </lineage>
</organism>
<sequence>MTRWWILIGLACGALSCSTVPRPVPVAGTPLALRELAGQWSGDYHANGGGRQGTVMFQLAAGADTASGEVLMFPRETATPRPGERDSNR</sequence>
<gene>
    <name evidence="2" type="ORF">E6K80_06505</name>
</gene>
<name>A0A538U5G2_UNCEI</name>
<evidence type="ECO:0000256" key="1">
    <source>
        <dbReference type="SAM" id="MobiDB-lite"/>
    </source>
</evidence>
<feature type="non-terminal residue" evidence="2">
    <location>
        <position position="89"/>
    </location>
</feature>